<proteinExistence type="predicted"/>
<keyword evidence="1" id="KW-0812">Transmembrane</keyword>
<dbReference type="EMBL" id="ANJX01000039">
    <property type="protein sequence ID" value="EPC57002.1"/>
    <property type="molecule type" value="Genomic_DNA"/>
</dbReference>
<evidence type="ECO:0000313" key="2">
    <source>
        <dbReference type="EMBL" id="EPC57002.1"/>
    </source>
</evidence>
<accession>A0A8E0IN69</accession>
<organism evidence="2 3">
    <name type="scientific">Lacticaseibacillus paracasei subsp. paracasei CNCM I-4270</name>
    <dbReference type="NCBI Taxonomy" id="1256202"/>
    <lineage>
        <taxon>Bacteria</taxon>
        <taxon>Bacillati</taxon>
        <taxon>Bacillota</taxon>
        <taxon>Bacilli</taxon>
        <taxon>Lactobacillales</taxon>
        <taxon>Lactobacillaceae</taxon>
        <taxon>Lacticaseibacillus</taxon>
    </lineage>
</organism>
<sequence>GPVLYGFIQTATGSWHLLLWLTVGLALLMFVAGLIINANHRIFPSKVNR</sequence>
<protein>
    <submittedName>
        <fullName evidence="2">Cyanate permease</fullName>
    </submittedName>
</protein>
<gene>
    <name evidence="2" type="ORF">Lpp77_01000</name>
</gene>
<dbReference type="Proteomes" id="UP000014249">
    <property type="component" value="Unassembled WGS sequence"/>
</dbReference>
<reference evidence="2 3" key="1">
    <citation type="journal article" date="2013" name="PLoS ONE">
        <title>Lactobacillus paracasei comparative genomics: towards species pan-genome definition and exploitation of diversity.</title>
        <authorList>
            <person name="Smokvina T."/>
            <person name="Wels M."/>
            <person name="Polka J."/>
            <person name="Chervaux C."/>
            <person name="Brisse S."/>
            <person name="Boekhorst J."/>
            <person name="van Hylckama Vlieg J.E."/>
            <person name="Siezen R.J."/>
        </authorList>
    </citation>
    <scope>NUCLEOTIDE SEQUENCE [LARGE SCALE GENOMIC DNA]</scope>
    <source>
        <strain evidence="2 3">CNCM I-4270</strain>
    </source>
</reference>
<comment type="caution">
    <text evidence="2">The sequence shown here is derived from an EMBL/GenBank/DDBJ whole genome shotgun (WGS) entry which is preliminary data.</text>
</comment>
<evidence type="ECO:0000313" key="3">
    <source>
        <dbReference type="Proteomes" id="UP000014249"/>
    </source>
</evidence>
<feature type="non-terminal residue" evidence="2">
    <location>
        <position position="1"/>
    </location>
</feature>
<evidence type="ECO:0000256" key="1">
    <source>
        <dbReference type="SAM" id="Phobius"/>
    </source>
</evidence>
<feature type="transmembrane region" description="Helical" evidence="1">
    <location>
        <begin position="17"/>
        <end position="36"/>
    </location>
</feature>
<dbReference type="AlphaFoldDB" id="A0A8E0IN69"/>
<keyword evidence="1" id="KW-0472">Membrane</keyword>
<name>A0A8E0IN69_LACPA</name>
<keyword evidence="1" id="KW-1133">Transmembrane helix</keyword>